<dbReference type="AlphaFoldDB" id="A0A259U0X0"/>
<feature type="chain" id="PRO_5012062368" description="SH3b domain-containing protein" evidence="1">
    <location>
        <begin position="19"/>
        <end position="218"/>
    </location>
</feature>
<sequence length="218" mass="23469">MTRLVLLLALLAAAPAHAQLSRLAPVDEGAADASFVAFRSRLLAAAAARDTAAVLSAFAPEATISFGATASGAEGVREVWFNSEYEREEDLWPALARTISMGSAAEGGVITTPYLFGRFPEDLDPFEHVLIVGEEVRVRNAPTLAGGVLTSLTHTIVPTAYEDSDRTRADGYTWVPVRLANGQRGWVADTFVWSPIGLRAGFEKRGSTWKILFFVEGD</sequence>
<comment type="caution">
    <text evidence="2">The sequence shown here is derived from an EMBL/GenBank/DDBJ whole genome shotgun (WGS) entry which is preliminary data.</text>
</comment>
<proteinExistence type="predicted"/>
<feature type="signal peptide" evidence="1">
    <location>
        <begin position="1"/>
        <end position="18"/>
    </location>
</feature>
<dbReference type="Proteomes" id="UP000216446">
    <property type="component" value="Unassembled WGS sequence"/>
</dbReference>
<dbReference type="OrthoDB" id="1418484at2"/>
<evidence type="ECO:0000313" key="2">
    <source>
        <dbReference type="EMBL" id="OZC03488.1"/>
    </source>
</evidence>
<evidence type="ECO:0000313" key="3">
    <source>
        <dbReference type="Proteomes" id="UP000216446"/>
    </source>
</evidence>
<reference evidence="2 3" key="1">
    <citation type="submission" date="2016-11" db="EMBL/GenBank/DDBJ databases">
        <title>Study of marine rhodopsin-containing bacteria.</title>
        <authorList>
            <person name="Yoshizawa S."/>
            <person name="Kumagai Y."/>
            <person name="Kogure K."/>
        </authorList>
    </citation>
    <scope>NUCLEOTIDE SEQUENCE [LARGE SCALE GENOMIC DNA]</scope>
    <source>
        <strain evidence="2 3">SG-29</strain>
    </source>
</reference>
<keyword evidence="3" id="KW-1185">Reference proteome</keyword>
<dbReference type="EMBL" id="MQWB01000001">
    <property type="protein sequence ID" value="OZC03488.1"/>
    <property type="molecule type" value="Genomic_DNA"/>
</dbReference>
<accession>A0A259U0X0</accession>
<dbReference type="Gene3D" id="2.30.30.40">
    <property type="entry name" value="SH3 Domains"/>
    <property type="match status" value="1"/>
</dbReference>
<organism evidence="2 3">
    <name type="scientific">Rubricoccus marinus</name>
    <dbReference type="NCBI Taxonomy" id="716817"/>
    <lineage>
        <taxon>Bacteria</taxon>
        <taxon>Pseudomonadati</taxon>
        <taxon>Rhodothermota</taxon>
        <taxon>Rhodothermia</taxon>
        <taxon>Rhodothermales</taxon>
        <taxon>Rubricoccaceae</taxon>
        <taxon>Rubricoccus</taxon>
    </lineage>
</organism>
<evidence type="ECO:0000256" key="1">
    <source>
        <dbReference type="SAM" id="SignalP"/>
    </source>
</evidence>
<protein>
    <recommendedName>
        <fullName evidence="4">SH3b domain-containing protein</fullName>
    </recommendedName>
</protein>
<gene>
    <name evidence="2" type="ORF">BSZ36_11140</name>
</gene>
<evidence type="ECO:0008006" key="4">
    <source>
        <dbReference type="Google" id="ProtNLM"/>
    </source>
</evidence>
<keyword evidence="1" id="KW-0732">Signal</keyword>
<dbReference type="RefSeq" id="WP_094548902.1">
    <property type="nucleotide sequence ID" value="NZ_MQWB01000001.1"/>
</dbReference>
<name>A0A259U0X0_9BACT</name>
<dbReference type="InParanoid" id="A0A259U0X0"/>